<dbReference type="PANTHER" id="PTHR30290">
    <property type="entry name" value="PERIPLASMIC BINDING COMPONENT OF ABC TRANSPORTER"/>
    <property type="match status" value="1"/>
</dbReference>
<evidence type="ECO:0000256" key="2">
    <source>
        <dbReference type="ARBA" id="ARBA00005695"/>
    </source>
</evidence>
<evidence type="ECO:0000256" key="1">
    <source>
        <dbReference type="ARBA" id="ARBA00004193"/>
    </source>
</evidence>
<dbReference type="GO" id="GO:0042597">
    <property type="term" value="C:periplasmic space"/>
    <property type="evidence" value="ECO:0007669"/>
    <property type="project" value="UniProtKB-ARBA"/>
</dbReference>
<dbReference type="PANTHER" id="PTHR30290:SF10">
    <property type="entry name" value="PERIPLASMIC OLIGOPEPTIDE-BINDING PROTEIN-RELATED"/>
    <property type="match status" value="1"/>
</dbReference>
<dbReference type="GO" id="GO:0043190">
    <property type="term" value="C:ATP-binding cassette (ABC) transporter complex"/>
    <property type="evidence" value="ECO:0007669"/>
    <property type="project" value="InterPro"/>
</dbReference>
<dbReference type="EMBL" id="SOAN01000008">
    <property type="protein sequence ID" value="TDS84270.1"/>
    <property type="molecule type" value="Genomic_DNA"/>
</dbReference>
<keyword evidence="7" id="KW-1185">Reference proteome</keyword>
<name>A0A4R7FZK7_9MICC</name>
<comment type="caution">
    <text evidence="6">The sequence shown here is derived from an EMBL/GenBank/DDBJ whole genome shotgun (WGS) entry which is preliminary data.</text>
</comment>
<dbReference type="GO" id="GO:0015833">
    <property type="term" value="P:peptide transport"/>
    <property type="evidence" value="ECO:0007669"/>
    <property type="project" value="TreeGrafter"/>
</dbReference>
<sequence length="571" mass="62373">MTTPPHLNAPKKRQRFRTPLSAAAILSATVLTACSGTSGLVSAEQVADRQPADGPQSGGIIEYGHLQEPKCVYGGWIQENFTARQILDSLVSQDADGKIVPWLATDWEVSEDQLVWTLTLRDDVSFTDGTPVDAEAVAYNFDHWLDGGNGTAAAHLGGFYEDSSAVDEHTVEVHLSAPFSPFLSTLSQSYFGIQSPTALETRSEEENCRAPIGSGPFTVQAWESGQYLEFVRNEDYNSAPANAKHQGPAYVEGIRWSFIPDNTSRYGSLLSEESDVIGEVPAVNIAQARERFDFEQYITPGRPVVINLNTEKGAFADQQVRQALSFATDREANIESAFLGTVPFEPSGYLSQSTPDYDVDAATEYPFDLDRADELLDEAGWTERAEDGTRLKAGERLEVVFTYGLNTIVTPDGNTAIQNFQEQARDAGFDIQLRPLTPSENSSGAFSGPDAYDAQVGYWTSPHAGILNINYRPGTEDQPNGANTTFLVDEGVFATIQEALQAPTSEDVTKHFSQAQHELSELAPAIGLYTQTNTIAVSDELSDVWLEESQGSPVFHDAYFRAEESVTEEEG</sequence>
<feature type="domain" description="Solute-binding protein family 5" evidence="5">
    <location>
        <begin position="98"/>
        <end position="459"/>
    </location>
</feature>
<dbReference type="CDD" id="cd08492">
    <property type="entry name" value="PBP2_NikA_DppA_OppA_like_15"/>
    <property type="match status" value="1"/>
</dbReference>
<dbReference type="Gene3D" id="3.10.105.10">
    <property type="entry name" value="Dipeptide-binding Protein, Domain 3"/>
    <property type="match status" value="1"/>
</dbReference>
<dbReference type="InterPro" id="IPR030678">
    <property type="entry name" value="Peptide/Ni-bd"/>
</dbReference>
<keyword evidence="3" id="KW-0813">Transport</keyword>
<keyword evidence="4" id="KW-0732">Signal</keyword>
<dbReference type="AlphaFoldDB" id="A0A4R7FZK7"/>
<dbReference type="Gene3D" id="3.40.190.10">
    <property type="entry name" value="Periplasmic binding protein-like II"/>
    <property type="match status" value="1"/>
</dbReference>
<dbReference type="Pfam" id="PF00496">
    <property type="entry name" value="SBP_bac_5"/>
    <property type="match status" value="1"/>
</dbReference>
<protein>
    <submittedName>
        <fullName evidence="6">Peptide/nickel transport system substrate-binding protein</fullName>
    </submittedName>
</protein>
<dbReference type="InterPro" id="IPR000914">
    <property type="entry name" value="SBP_5_dom"/>
</dbReference>
<evidence type="ECO:0000313" key="6">
    <source>
        <dbReference type="EMBL" id="TDS84270.1"/>
    </source>
</evidence>
<dbReference type="SUPFAM" id="SSF53850">
    <property type="entry name" value="Periplasmic binding protein-like II"/>
    <property type="match status" value="1"/>
</dbReference>
<accession>A0A4R7FZK7</accession>
<comment type="subcellular location">
    <subcellularLocation>
        <location evidence="1">Cell membrane</location>
        <topology evidence="1">Lipid-anchor</topology>
    </subcellularLocation>
</comment>
<reference evidence="6 7" key="1">
    <citation type="submission" date="2019-03" db="EMBL/GenBank/DDBJ databases">
        <title>Genomic Encyclopedia of Type Strains, Phase III (KMG-III): the genomes of soil and plant-associated and newly described type strains.</title>
        <authorList>
            <person name="Whitman W."/>
        </authorList>
    </citation>
    <scope>NUCLEOTIDE SEQUENCE [LARGE SCALE GENOMIC DNA]</scope>
    <source>
        <strain evidence="6 7">DSM 27373</strain>
    </source>
</reference>
<dbReference type="GO" id="GO:1904680">
    <property type="term" value="F:peptide transmembrane transporter activity"/>
    <property type="evidence" value="ECO:0007669"/>
    <property type="project" value="TreeGrafter"/>
</dbReference>
<proteinExistence type="inferred from homology"/>
<dbReference type="InterPro" id="IPR039424">
    <property type="entry name" value="SBP_5"/>
</dbReference>
<dbReference type="RefSeq" id="WP_051500871.1">
    <property type="nucleotide sequence ID" value="NZ_SOAN01000008.1"/>
</dbReference>
<evidence type="ECO:0000313" key="7">
    <source>
        <dbReference type="Proteomes" id="UP000294506"/>
    </source>
</evidence>
<dbReference type="Proteomes" id="UP000294506">
    <property type="component" value="Unassembled WGS sequence"/>
</dbReference>
<gene>
    <name evidence="6" type="ORF">EV640_108130</name>
</gene>
<evidence type="ECO:0000256" key="4">
    <source>
        <dbReference type="ARBA" id="ARBA00022729"/>
    </source>
</evidence>
<evidence type="ECO:0000256" key="3">
    <source>
        <dbReference type="ARBA" id="ARBA00022448"/>
    </source>
</evidence>
<evidence type="ECO:0000259" key="5">
    <source>
        <dbReference type="Pfam" id="PF00496"/>
    </source>
</evidence>
<dbReference type="PROSITE" id="PS01040">
    <property type="entry name" value="SBP_BACTERIAL_5"/>
    <property type="match status" value="1"/>
</dbReference>
<organism evidence="6 7">
    <name type="scientific">Nesterenkonia aurantiaca</name>
    <dbReference type="NCBI Taxonomy" id="1436010"/>
    <lineage>
        <taxon>Bacteria</taxon>
        <taxon>Bacillati</taxon>
        <taxon>Actinomycetota</taxon>
        <taxon>Actinomycetes</taxon>
        <taxon>Micrococcales</taxon>
        <taxon>Micrococcaceae</taxon>
        <taxon>Nesterenkonia</taxon>
    </lineage>
</organism>
<dbReference type="InterPro" id="IPR023765">
    <property type="entry name" value="SBP_5_CS"/>
</dbReference>
<dbReference type="PIRSF" id="PIRSF002741">
    <property type="entry name" value="MppA"/>
    <property type="match status" value="1"/>
</dbReference>
<comment type="similarity">
    <text evidence="2">Belongs to the bacterial solute-binding protein 5 family.</text>
</comment>